<organism evidence="8 9">
    <name type="scientific">Alkalihalophilus pseudofirmus</name>
    <name type="common">Bacillus pseudofirmus</name>
    <dbReference type="NCBI Taxonomy" id="79885"/>
    <lineage>
        <taxon>Bacteria</taxon>
        <taxon>Bacillati</taxon>
        <taxon>Bacillota</taxon>
        <taxon>Bacilli</taxon>
        <taxon>Bacillales</taxon>
        <taxon>Bacillaceae</taxon>
        <taxon>Alkalihalophilus</taxon>
    </lineage>
</organism>
<dbReference type="Proteomes" id="UP001285636">
    <property type="component" value="Unassembled WGS sequence"/>
</dbReference>
<evidence type="ECO:0000256" key="5">
    <source>
        <dbReference type="ARBA" id="ARBA00022801"/>
    </source>
</evidence>
<evidence type="ECO:0000256" key="4">
    <source>
        <dbReference type="ARBA" id="ARBA00021948"/>
    </source>
</evidence>
<keyword evidence="6" id="KW-0460">Magnesium</keyword>
<dbReference type="RefSeq" id="WP_323465756.1">
    <property type="nucleotide sequence ID" value="NZ_CP144224.1"/>
</dbReference>
<evidence type="ECO:0000313" key="9">
    <source>
        <dbReference type="Proteomes" id="UP001285636"/>
    </source>
</evidence>
<sequence length="251" mass="27174">MTHIHVLLKKEEIEPDKLKGEAVIVLDVLLATSTIALALSYGAKAVIPVLSDIDAHRLSAQYHPDEFVLVGEKEGRVIDGFLPPNPSLLKSYVKDKIVILATTNGTVALNRSIGAEIIYPACLRNGEAVTRDVVSHLKPGQKIIIVCSGSSNQFCLEDFYGAGYLISCLRDQLRGPFTINDAGLAAEVLFHSNAGAYDLLIQSAVGEFILSHGFEEDVREVVELGVDHVVPIYQNKQITKKGAVRSGTNKA</sequence>
<gene>
    <name evidence="8" type="ORF">RYX45_02130</name>
</gene>
<keyword evidence="5" id="KW-0378">Hydrolase</keyword>
<dbReference type="GO" id="GO:0050532">
    <property type="term" value="F:2-phosphosulfolactate phosphatase activity"/>
    <property type="evidence" value="ECO:0007669"/>
    <property type="project" value="UniProtKB-EC"/>
</dbReference>
<evidence type="ECO:0000256" key="1">
    <source>
        <dbReference type="ARBA" id="ARBA00001946"/>
    </source>
</evidence>
<protein>
    <recommendedName>
        <fullName evidence="4">Probable 2-phosphosulfolactate phosphatase</fullName>
        <ecNumber evidence="3">3.1.3.71</ecNumber>
    </recommendedName>
</protein>
<evidence type="ECO:0000256" key="6">
    <source>
        <dbReference type="ARBA" id="ARBA00022842"/>
    </source>
</evidence>
<proteinExistence type="inferred from homology"/>
<dbReference type="PANTHER" id="PTHR37311:SF1">
    <property type="entry name" value="2-PHOSPHOSULFOLACTATE PHOSPHATASE-RELATED"/>
    <property type="match status" value="1"/>
</dbReference>
<dbReference type="EC" id="3.1.3.71" evidence="3"/>
<comment type="cofactor">
    <cofactor evidence="1">
        <name>Mg(2+)</name>
        <dbReference type="ChEBI" id="CHEBI:18420"/>
    </cofactor>
</comment>
<dbReference type="EMBL" id="JAWJAY010000001">
    <property type="protein sequence ID" value="MDV2883963.1"/>
    <property type="molecule type" value="Genomic_DNA"/>
</dbReference>
<dbReference type="GO" id="GO:0050545">
    <property type="term" value="F:sulfopyruvate decarboxylase activity"/>
    <property type="evidence" value="ECO:0007669"/>
    <property type="project" value="TreeGrafter"/>
</dbReference>
<evidence type="ECO:0000256" key="7">
    <source>
        <dbReference type="ARBA" id="ARBA00033711"/>
    </source>
</evidence>
<dbReference type="InterPro" id="IPR036702">
    <property type="entry name" value="ComB-like_sf"/>
</dbReference>
<dbReference type="SUPFAM" id="SSF142823">
    <property type="entry name" value="ComB-like"/>
    <property type="match status" value="1"/>
</dbReference>
<dbReference type="Pfam" id="PF04029">
    <property type="entry name" value="2-ph_phosp"/>
    <property type="match status" value="1"/>
</dbReference>
<dbReference type="AlphaFoldDB" id="A0AAJ2KY82"/>
<comment type="caution">
    <text evidence="8">The sequence shown here is derived from an EMBL/GenBank/DDBJ whole genome shotgun (WGS) entry which is preliminary data.</text>
</comment>
<dbReference type="GO" id="GO:0000287">
    <property type="term" value="F:magnesium ion binding"/>
    <property type="evidence" value="ECO:0007669"/>
    <property type="project" value="InterPro"/>
</dbReference>
<dbReference type="PANTHER" id="PTHR37311">
    <property type="entry name" value="2-PHOSPHOSULFOLACTATE PHOSPHATASE-RELATED"/>
    <property type="match status" value="1"/>
</dbReference>
<accession>A0AAJ2KY82</accession>
<reference evidence="8" key="1">
    <citation type="submission" date="2023-10" db="EMBL/GenBank/DDBJ databases">
        <title>Screening of Alkalihalophilus pseudofirmusBZ-TG-HK211 and Its Alleviation of Salt Stress on Rapeseed Growth.</title>
        <authorList>
            <person name="Zhao B."/>
            <person name="Guo T."/>
        </authorList>
    </citation>
    <scope>NUCLEOTIDE SEQUENCE</scope>
    <source>
        <strain evidence="8">BZ-TG-HK211</strain>
    </source>
</reference>
<comment type="catalytic activity">
    <reaction evidence="7">
        <text>(2R)-O-phospho-3-sulfolactate + H2O = (2R)-3-sulfolactate + phosphate</text>
        <dbReference type="Rhea" id="RHEA:23416"/>
        <dbReference type="ChEBI" id="CHEBI:15377"/>
        <dbReference type="ChEBI" id="CHEBI:15597"/>
        <dbReference type="ChEBI" id="CHEBI:43474"/>
        <dbReference type="ChEBI" id="CHEBI:58738"/>
        <dbReference type="EC" id="3.1.3.71"/>
    </reaction>
</comment>
<dbReference type="InterPro" id="IPR005238">
    <property type="entry name" value="ComB-like"/>
</dbReference>
<comment type="similarity">
    <text evidence="2">Belongs to the ComB family.</text>
</comment>
<evidence type="ECO:0000313" key="8">
    <source>
        <dbReference type="EMBL" id="MDV2883963.1"/>
    </source>
</evidence>
<evidence type="ECO:0000256" key="3">
    <source>
        <dbReference type="ARBA" id="ARBA00012953"/>
    </source>
</evidence>
<dbReference type="Gene3D" id="3.90.1560.10">
    <property type="entry name" value="ComB-like"/>
    <property type="match status" value="1"/>
</dbReference>
<name>A0AAJ2KY82_ALKPS</name>
<evidence type="ECO:0000256" key="2">
    <source>
        <dbReference type="ARBA" id="ARBA00009997"/>
    </source>
</evidence>